<dbReference type="NCBIfam" id="TIGR01784">
    <property type="entry name" value="T_den_put_tspse"/>
    <property type="match status" value="1"/>
</dbReference>
<reference evidence="1 2" key="1">
    <citation type="submission" date="2020-08" db="EMBL/GenBank/DDBJ databases">
        <title>Genomic Encyclopedia of Type Strains, Phase III (KMG-III): the genomes of soil and plant-associated and newly described type strains.</title>
        <authorList>
            <person name="Whitman W."/>
        </authorList>
    </citation>
    <scope>NUCLEOTIDE SEQUENCE [LARGE SCALE GENOMIC DNA]</scope>
    <source>
        <strain evidence="1 2">CECT 7282</strain>
    </source>
</reference>
<dbReference type="PANTHER" id="PTHR41317:SF1">
    <property type="entry name" value="PD-(D_E)XK NUCLEASE FAMILY TRANSPOSASE"/>
    <property type="match status" value="1"/>
</dbReference>
<dbReference type="AlphaFoldDB" id="A0A839V2R7"/>
<sequence>MSDLLDPTNDYVFKRLFAEAPDLLLALINDLRPDLPDIASVEVLNPNIEPSELSGKYIILDVLARDGEGHCYNVEIQVRRYGAWHKRGLFYLARTLGTQLDAGEDYHYLRASVGLHLLDFDLFTTTDDERQQAVWRFEMRDEHQPDVTLGNILQMNLIELNKADRLGLPPGPLLDWITFFKHWQEELTMAKIAHEPVQKAMNRIRQLSADEEARRLAFVRERALRDEISLLNDAKREGREEVARSIILKTKMDDAEIADLTGLTEQEVMQLRTELKQ</sequence>
<keyword evidence="2" id="KW-1185">Reference proteome</keyword>
<dbReference type="InterPro" id="IPR010106">
    <property type="entry name" value="RpnA"/>
</dbReference>
<evidence type="ECO:0000313" key="1">
    <source>
        <dbReference type="EMBL" id="MBB3189451.1"/>
    </source>
</evidence>
<accession>A0A839V2R7</accession>
<dbReference type="RefSeq" id="WP_183324198.1">
    <property type="nucleotide sequence ID" value="NZ_JACHXP010000002.1"/>
</dbReference>
<dbReference type="PANTHER" id="PTHR41317">
    <property type="entry name" value="PD-(D_E)XK NUCLEASE FAMILY TRANSPOSASE"/>
    <property type="match status" value="1"/>
</dbReference>
<evidence type="ECO:0000313" key="2">
    <source>
        <dbReference type="Proteomes" id="UP000547614"/>
    </source>
</evidence>
<protein>
    <submittedName>
        <fullName evidence="1">Putative transposase/invertase (TIGR01784 family)</fullName>
    </submittedName>
</protein>
<dbReference type="EMBL" id="JACHXP010000002">
    <property type="protein sequence ID" value="MBB3189451.1"/>
    <property type="molecule type" value="Genomic_DNA"/>
</dbReference>
<dbReference type="Proteomes" id="UP000547614">
    <property type="component" value="Unassembled WGS sequence"/>
</dbReference>
<dbReference type="Pfam" id="PF12784">
    <property type="entry name" value="PDDEXK_2"/>
    <property type="match status" value="1"/>
</dbReference>
<gene>
    <name evidence="1" type="ORF">FHR94_000673</name>
</gene>
<proteinExistence type="predicted"/>
<organism evidence="1 2">
    <name type="scientific">Halomonas cerina</name>
    <dbReference type="NCBI Taxonomy" id="447424"/>
    <lineage>
        <taxon>Bacteria</taxon>
        <taxon>Pseudomonadati</taxon>
        <taxon>Pseudomonadota</taxon>
        <taxon>Gammaproteobacteria</taxon>
        <taxon>Oceanospirillales</taxon>
        <taxon>Halomonadaceae</taxon>
        <taxon>Halomonas</taxon>
    </lineage>
</organism>
<comment type="caution">
    <text evidence="1">The sequence shown here is derived from an EMBL/GenBank/DDBJ whole genome shotgun (WGS) entry which is preliminary data.</text>
</comment>
<name>A0A839V2R7_9GAMM</name>